<evidence type="ECO:0000313" key="2">
    <source>
        <dbReference type="Proteomes" id="UP000275846"/>
    </source>
</evidence>
<protein>
    <submittedName>
        <fullName evidence="3">C2H2-type domain-containing protein</fullName>
    </submittedName>
</protein>
<dbReference type="OrthoDB" id="10070415at2759"/>
<dbReference type="Proteomes" id="UP000275846">
    <property type="component" value="Unassembled WGS sequence"/>
</dbReference>
<gene>
    <name evidence="1" type="ORF">SSLN_LOCUS2628</name>
</gene>
<dbReference type="AlphaFoldDB" id="A0A183SEI0"/>
<name>A0A183SEI0_SCHSO</name>
<sequence>MQDAWMIRKAKEIQGYADRNQMKNFFKAIRGPCIKGTAPLLSSDGTTLLTEQSQILKRLAEHFRSVLNCSSAIANAALDRLPQVDTNNDLDLPPSLPETIGLPQVDTNNDLDLPPSLPETIRATNNDLDLPPSLPETIRAVQQISSGKALGSDAIPPEVYKHGGPRLMTELTTLFQEMWRKGQVPQDFKEATFFHLYKRKGNRLHTQFNDRRGNANEYGLFAAACDNFGLLTNTEKTVVMPQPPLNTTYTAAHINVNGDQLKSVDTFMYLGSNLSHSTKVDDEIAHRIAPKERHESHQRSGPRPPMPTPFNMPKLQRIFRAQIGLVGHLRTQCTNSPTIPTNVKFCQPFFEHPTLTPGINSITLTIIETTSHYSSPVTSTTSTAATTTISDGDSLLNCPHCDHTFTSRIGLIGHLRIQRT</sequence>
<proteinExistence type="predicted"/>
<dbReference type="EMBL" id="UYSU01032300">
    <property type="protein sequence ID" value="VDL89013.1"/>
    <property type="molecule type" value="Genomic_DNA"/>
</dbReference>
<evidence type="ECO:0000313" key="3">
    <source>
        <dbReference type="WBParaSite" id="SSLN_0000271501-mRNA-1"/>
    </source>
</evidence>
<keyword evidence="2" id="KW-1185">Reference proteome</keyword>
<organism evidence="3">
    <name type="scientific">Schistocephalus solidus</name>
    <name type="common">Tapeworm</name>
    <dbReference type="NCBI Taxonomy" id="70667"/>
    <lineage>
        <taxon>Eukaryota</taxon>
        <taxon>Metazoa</taxon>
        <taxon>Spiralia</taxon>
        <taxon>Lophotrochozoa</taxon>
        <taxon>Platyhelminthes</taxon>
        <taxon>Cestoda</taxon>
        <taxon>Eucestoda</taxon>
        <taxon>Diphyllobothriidea</taxon>
        <taxon>Diphyllobothriidae</taxon>
        <taxon>Schistocephalus</taxon>
    </lineage>
</organism>
<reference evidence="1 2" key="2">
    <citation type="submission" date="2018-11" db="EMBL/GenBank/DDBJ databases">
        <authorList>
            <consortium name="Pathogen Informatics"/>
        </authorList>
    </citation>
    <scope>NUCLEOTIDE SEQUENCE [LARGE SCALE GENOMIC DNA]</scope>
    <source>
        <strain evidence="1 2">NST_G2</strain>
    </source>
</reference>
<dbReference type="WBParaSite" id="SSLN_0000271501-mRNA-1">
    <property type="protein sequence ID" value="SSLN_0000271501-mRNA-1"/>
    <property type="gene ID" value="SSLN_0000271501"/>
</dbReference>
<reference evidence="3" key="1">
    <citation type="submission" date="2016-06" db="UniProtKB">
        <authorList>
            <consortium name="WormBaseParasite"/>
        </authorList>
    </citation>
    <scope>IDENTIFICATION</scope>
</reference>
<dbReference type="PANTHER" id="PTHR19446">
    <property type="entry name" value="REVERSE TRANSCRIPTASES"/>
    <property type="match status" value="1"/>
</dbReference>
<evidence type="ECO:0000313" key="1">
    <source>
        <dbReference type="EMBL" id="VDL89013.1"/>
    </source>
</evidence>
<accession>A0A183SEI0</accession>